<dbReference type="Proteomes" id="UP001230951">
    <property type="component" value="Unassembled WGS sequence"/>
</dbReference>
<evidence type="ECO:0000313" key="4">
    <source>
        <dbReference type="Proteomes" id="UP001230951"/>
    </source>
</evidence>
<comment type="caution">
    <text evidence="2">The sequence shown here is derived from an EMBL/GenBank/DDBJ whole genome shotgun (WGS) entry which is preliminary data.</text>
</comment>
<evidence type="ECO:0000313" key="2">
    <source>
        <dbReference type="EMBL" id="MDP9903169.1"/>
    </source>
</evidence>
<dbReference type="Proteomes" id="UP001242995">
    <property type="component" value="Unassembled WGS sequence"/>
</dbReference>
<gene>
    <name evidence="2" type="ORF">J2S90_000109</name>
    <name evidence="3" type="ORF">J2S93_001594</name>
</gene>
<dbReference type="SUPFAM" id="SSF56672">
    <property type="entry name" value="DNA/RNA polymerases"/>
    <property type="match status" value="1"/>
</dbReference>
<reference evidence="2 4" key="1">
    <citation type="submission" date="2023-07" db="EMBL/GenBank/DDBJ databases">
        <title>Sorghum-associated microbial communities from plants grown in Nebraska, USA.</title>
        <authorList>
            <person name="Schachtman D."/>
        </authorList>
    </citation>
    <scope>NUCLEOTIDE SEQUENCE</scope>
    <source>
        <strain evidence="2">DS1006</strain>
        <strain evidence="3 4">DS1016</strain>
    </source>
</reference>
<dbReference type="EMBL" id="JAUSRG010000001">
    <property type="protein sequence ID" value="MDP9903169.1"/>
    <property type="molecule type" value="Genomic_DNA"/>
</dbReference>
<dbReference type="AlphaFoldDB" id="A0AAW8D958"/>
<protein>
    <submittedName>
        <fullName evidence="2">Uncharacterized protein</fullName>
    </submittedName>
</protein>
<evidence type="ECO:0000313" key="3">
    <source>
        <dbReference type="EMBL" id="MDQ0180178.1"/>
    </source>
</evidence>
<sequence>MANATSVTAKTALFTFYDIESLENVFTIASFAPHTNTVELFYLLEPGSRVEQDVNSHAATGQLGPVIAQAVFDANPAFKPTRPGMTDRRINIHDLSTAQGMDYLATMIGLFEGTDVNDPDCTDVHGGRFRPVCDTDPSYDPANHHPYLAGFNSYNYDTTMLAVLFHESYAATRELPYRFVPTTPKILRQHNDQLFSDQHREFMPGYLTSGLASMEQGISQGWNSNTAIIRKAMLDSGRHIDVARLNESQRMVALKRLLGGMGRQILESDKLGGHNARVETLQDFLELLAYNVSDVVGLHKLFEHSAYSGNFDLKKGLLDEYPEVIYKSIKGTHRPDISPKSVRMGRLTPDSTSAKFVARILAPYKDLEDIPAVSFLYPSQKIADETGRERRNVLDDCIEFFRNSIDSTTEQGRIAHEQFMTAMSYYRDMEGRNFNSDVSGPGTRPAGLMLTQVPRTANNLPYFNADGSPSSCFVTFSTGGIHGAEYDVQAYHAASAEHHRQQEMLDRAKIVFPAASELVKAAREQHNTIMLPDGTRVDKRLVLLGSDPEKVRWRKPKTDNPVQVEHLGRAQRAFTEASSLLARQRPAEQELWVTLDDGYVIEGKVLLQNSTLSSAAYREHPVQKLPQLFEKLSRGDTKLKPQFKRTSADLVTHEDFTSYYPNMLRNMSAFFNEHLGEDRYAKIFEDKERYGRETKALKKQLAALPDGSPEAPVLEAEISRLDVLRNGTKLILNSASGAGDTNHKNPIRMNNQIISMRIIGQLFSWRIGQAQTIAGARIVSTNTDGLYSVLDPEINNRVLAEQAKLINVEIEPEQLYLVSKDSNNRLEIHVPSAGMPLHEAEFISGSGGTLACFQEPQPTKSLAHPAVLDWALARYLREIIGGRTINERPLALDEPLNRDVGRWLMAQARDELDPLLAARLFQNVLAASAGKITFPFATDPQTGEASALQHYNRVFVMKAGTARTVSIQAAGAWVVNEASRLKRQTDGMNPTVTDRTAHRILISNGMSRDGQDQTQPVPHDQDISVRKVPRIDPEWAMRIDNRDLVELDPDTIRSEILDHLDLDVYVEMLAATFEENWMNVPHTGSREPEQLVTEQLPDQELAA</sequence>
<name>A0AAW8D958_9MICC</name>
<keyword evidence="4" id="KW-1185">Reference proteome</keyword>
<evidence type="ECO:0000313" key="5">
    <source>
        <dbReference type="Proteomes" id="UP001242995"/>
    </source>
</evidence>
<dbReference type="RefSeq" id="WP_306958792.1">
    <property type="nucleotide sequence ID" value="NZ_JAUSRG010000001.1"/>
</dbReference>
<evidence type="ECO:0000256" key="1">
    <source>
        <dbReference type="SAM" id="MobiDB-lite"/>
    </source>
</evidence>
<dbReference type="EMBL" id="JAUSTF010000002">
    <property type="protein sequence ID" value="MDQ0180178.1"/>
    <property type="molecule type" value="Genomic_DNA"/>
</dbReference>
<proteinExistence type="predicted"/>
<feature type="region of interest" description="Disordered" evidence="1">
    <location>
        <begin position="1081"/>
        <end position="1103"/>
    </location>
</feature>
<organism evidence="2 5">
    <name type="scientific">Arthrobacter bambusae</name>
    <dbReference type="NCBI Taxonomy" id="1338426"/>
    <lineage>
        <taxon>Bacteria</taxon>
        <taxon>Bacillati</taxon>
        <taxon>Actinomycetota</taxon>
        <taxon>Actinomycetes</taxon>
        <taxon>Micrococcales</taxon>
        <taxon>Micrococcaceae</taxon>
        <taxon>Arthrobacter</taxon>
    </lineage>
</organism>
<dbReference type="InterPro" id="IPR043502">
    <property type="entry name" value="DNA/RNA_pol_sf"/>
</dbReference>
<accession>A0AAW8D958</accession>